<evidence type="ECO:0000256" key="1">
    <source>
        <dbReference type="ARBA" id="ARBA00022723"/>
    </source>
</evidence>
<dbReference type="HOGENOM" id="CLU_065901_2_1_2"/>
<dbReference type="Gene3D" id="3.40.50.1400">
    <property type="match status" value="1"/>
</dbReference>
<keyword evidence="2 3" id="KW-0456">Lyase</keyword>
<dbReference type="GO" id="GO:0016852">
    <property type="term" value="F:sirohydrochlorin cobaltochelatase activity"/>
    <property type="evidence" value="ECO:0007669"/>
    <property type="project" value="UniProtKB-EC"/>
</dbReference>
<protein>
    <submittedName>
        <fullName evidence="3">CbiX1 protein</fullName>
        <ecNumber evidence="3">4.99.1.3</ecNumber>
    </submittedName>
</protein>
<dbReference type="AlphaFoldDB" id="A0A0A7LGJ4"/>
<dbReference type="InterPro" id="IPR002762">
    <property type="entry name" value="CbiX-like"/>
</dbReference>
<accession>A0A0A7LGJ4</accession>
<dbReference type="GeneID" id="24818367"/>
<dbReference type="EMBL" id="CP010070">
    <property type="protein sequence ID" value="AIZ56586.1"/>
    <property type="molecule type" value="Genomic_DNA"/>
</dbReference>
<dbReference type="PANTHER" id="PTHR33542:SF3">
    <property type="entry name" value="SIROHYDROCHLORIN FERROCHELATASE, CHLOROPLASTIC"/>
    <property type="match status" value="1"/>
</dbReference>
<dbReference type="RefSeq" id="WP_052399272.1">
    <property type="nucleotide sequence ID" value="NZ_CP010070.1"/>
</dbReference>
<dbReference type="PANTHER" id="PTHR33542">
    <property type="entry name" value="SIROHYDROCHLORIN FERROCHELATASE, CHLOROPLASTIC"/>
    <property type="match status" value="1"/>
</dbReference>
<gene>
    <name evidence="3" type="primary">cbiX1</name>
    <name evidence="3" type="ORF">Mpt1_c07010</name>
</gene>
<dbReference type="EC" id="4.99.1.3" evidence="3"/>
<evidence type="ECO:0000256" key="2">
    <source>
        <dbReference type="ARBA" id="ARBA00023239"/>
    </source>
</evidence>
<keyword evidence="4" id="KW-1185">Reference proteome</keyword>
<dbReference type="CDD" id="cd03416">
    <property type="entry name" value="CbiX_SirB_N"/>
    <property type="match status" value="1"/>
</dbReference>
<sequence length="128" mass="14223">MKEGIIIIGHGSKLNFNKEIMELHAKRMREKGFKNVYIGFNEISLPSIEETLERMAADGVDTITALPLFIASGIHLTKDIPEKIGVPENGTRGSVKINGRMMKVKYATPIGDDPKITEILIEKVNSMK</sequence>
<keyword evidence="1" id="KW-0479">Metal-binding</keyword>
<dbReference type="NCBIfam" id="NF033198">
    <property type="entry name" value="F430_CfbA"/>
    <property type="match status" value="1"/>
</dbReference>
<evidence type="ECO:0000313" key="4">
    <source>
        <dbReference type="Proteomes" id="UP000030787"/>
    </source>
</evidence>
<dbReference type="InterPro" id="IPR050963">
    <property type="entry name" value="Sirohydro_Cobaltochel/CbiX"/>
</dbReference>
<dbReference type="STRING" id="1577791.Mpt1_c07010"/>
<dbReference type="SUPFAM" id="SSF53800">
    <property type="entry name" value="Chelatase"/>
    <property type="match status" value="1"/>
</dbReference>
<evidence type="ECO:0000313" key="3">
    <source>
        <dbReference type="EMBL" id="AIZ56586.1"/>
    </source>
</evidence>
<dbReference type="KEGG" id="mear:Mpt1_c07010"/>
<dbReference type="Pfam" id="PF01903">
    <property type="entry name" value="CbiX"/>
    <property type="match status" value="1"/>
</dbReference>
<proteinExistence type="predicted"/>
<dbReference type="Proteomes" id="UP000030787">
    <property type="component" value="Chromosome"/>
</dbReference>
<reference evidence="3 4" key="1">
    <citation type="journal article" date="2014" name="Appl. Environ. Microbiol.">
        <title>Comparative Genome Analysis of 'Candidatus Methanoplasma termitum' Indicates a New Mode of Energy Metabolism in the Seventh Order of Methanogens.</title>
        <authorList>
            <person name="Lang K."/>
            <person name="Schuldes J."/>
            <person name="Klingl A."/>
            <person name="Poehlein A."/>
            <person name="Daniel R."/>
            <person name="Brune A."/>
        </authorList>
    </citation>
    <scope>NUCLEOTIDE SEQUENCE [LARGE SCALE GENOMIC DNA]</scope>
    <source>
        <strain evidence="4">Mpt1</strain>
    </source>
</reference>
<dbReference type="GO" id="GO:0046872">
    <property type="term" value="F:metal ion binding"/>
    <property type="evidence" value="ECO:0007669"/>
    <property type="project" value="UniProtKB-KW"/>
</dbReference>
<dbReference type="OrthoDB" id="53245at2157"/>
<organism evidence="3 4">
    <name type="scientific">Candidatus Methanoplasma termitum</name>
    <dbReference type="NCBI Taxonomy" id="1577791"/>
    <lineage>
        <taxon>Archaea</taxon>
        <taxon>Methanobacteriati</taxon>
        <taxon>Thermoplasmatota</taxon>
        <taxon>Thermoplasmata</taxon>
        <taxon>Methanomassiliicoccales</taxon>
        <taxon>Methanomassiliicoccaceae</taxon>
        <taxon>Candidatus Methanoplasma</taxon>
    </lineage>
</organism>
<name>A0A0A7LGJ4_9ARCH</name>